<keyword evidence="3" id="KW-0812">Transmembrane</keyword>
<feature type="region of interest" description="Disordered" evidence="2">
    <location>
        <begin position="981"/>
        <end position="1002"/>
    </location>
</feature>
<feature type="compositionally biased region" description="Basic and acidic residues" evidence="2">
    <location>
        <begin position="139"/>
        <end position="152"/>
    </location>
</feature>
<name>A0A9D4U0X5_ADICA</name>
<evidence type="ECO:0000313" key="4">
    <source>
        <dbReference type="EMBL" id="KAI5059330.1"/>
    </source>
</evidence>
<dbReference type="EMBL" id="JABFUD020000025">
    <property type="protein sequence ID" value="KAI5059330.1"/>
    <property type="molecule type" value="Genomic_DNA"/>
</dbReference>
<feature type="region of interest" description="Disordered" evidence="2">
    <location>
        <begin position="180"/>
        <end position="203"/>
    </location>
</feature>
<organism evidence="4 5">
    <name type="scientific">Adiantum capillus-veneris</name>
    <name type="common">Maidenhair fern</name>
    <dbReference type="NCBI Taxonomy" id="13818"/>
    <lineage>
        <taxon>Eukaryota</taxon>
        <taxon>Viridiplantae</taxon>
        <taxon>Streptophyta</taxon>
        <taxon>Embryophyta</taxon>
        <taxon>Tracheophyta</taxon>
        <taxon>Polypodiopsida</taxon>
        <taxon>Polypodiidae</taxon>
        <taxon>Polypodiales</taxon>
        <taxon>Pteridineae</taxon>
        <taxon>Pteridaceae</taxon>
        <taxon>Vittarioideae</taxon>
        <taxon>Adiantum</taxon>
    </lineage>
</organism>
<feature type="region of interest" description="Disordered" evidence="2">
    <location>
        <begin position="717"/>
        <end position="741"/>
    </location>
</feature>
<dbReference type="PANTHER" id="PTHR43939:SF68">
    <property type="entry name" value="CENTROSOMAL PROTEIN OF 290 KDA-LIKE"/>
    <property type="match status" value="1"/>
</dbReference>
<feature type="compositionally biased region" description="Polar residues" evidence="2">
    <location>
        <begin position="986"/>
        <end position="1002"/>
    </location>
</feature>
<evidence type="ECO:0000256" key="3">
    <source>
        <dbReference type="SAM" id="Phobius"/>
    </source>
</evidence>
<feature type="coiled-coil region" evidence="1">
    <location>
        <begin position="2380"/>
        <end position="2417"/>
    </location>
</feature>
<dbReference type="Gene3D" id="1.10.287.1490">
    <property type="match status" value="1"/>
</dbReference>
<evidence type="ECO:0000313" key="5">
    <source>
        <dbReference type="Proteomes" id="UP000886520"/>
    </source>
</evidence>
<feature type="coiled-coil region" evidence="1">
    <location>
        <begin position="1654"/>
        <end position="1716"/>
    </location>
</feature>
<evidence type="ECO:0000256" key="1">
    <source>
        <dbReference type="SAM" id="Coils"/>
    </source>
</evidence>
<feature type="region of interest" description="Disordered" evidence="2">
    <location>
        <begin position="128"/>
        <end position="158"/>
    </location>
</feature>
<feature type="region of interest" description="Disordered" evidence="2">
    <location>
        <begin position="1173"/>
        <end position="1198"/>
    </location>
</feature>
<feature type="compositionally biased region" description="Polar residues" evidence="2">
    <location>
        <begin position="1173"/>
        <end position="1193"/>
    </location>
</feature>
<dbReference type="Proteomes" id="UP000886520">
    <property type="component" value="Chromosome 25"/>
</dbReference>
<feature type="coiled-coil region" evidence="1">
    <location>
        <begin position="2712"/>
        <end position="2753"/>
    </location>
</feature>
<accession>A0A9D4U0X5</accession>
<feature type="coiled-coil region" evidence="1">
    <location>
        <begin position="1914"/>
        <end position="1955"/>
    </location>
</feature>
<evidence type="ECO:0000256" key="2">
    <source>
        <dbReference type="SAM" id="MobiDB-lite"/>
    </source>
</evidence>
<keyword evidence="5" id="KW-1185">Reference proteome</keyword>
<gene>
    <name evidence="4" type="ORF">GOP47_0025649</name>
</gene>
<feature type="coiled-coil region" evidence="1">
    <location>
        <begin position="2306"/>
        <end position="2340"/>
    </location>
</feature>
<dbReference type="OrthoDB" id="649641at2759"/>
<proteinExistence type="predicted"/>
<dbReference type="PANTHER" id="PTHR43939">
    <property type="entry name" value="COILED-COIL DOMAIN-CONTAINING PROTEIN 158"/>
    <property type="match status" value="1"/>
</dbReference>
<reference evidence="4" key="1">
    <citation type="submission" date="2021-01" db="EMBL/GenBank/DDBJ databases">
        <title>Adiantum capillus-veneris genome.</title>
        <authorList>
            <person name="Fang Y."/>
            <person name="Liao Q."/>
        </authorList>
    </citation>
    <scope>NUCLEOTIDE SEQUENCE</scope>
    <source>
        <strain evidence="4">H3</strain>
        <tissue evidence="4">Leaf</tissue>
    </source>
</reference>
<keyword evidence="3" id="KW-1133">Transmembrane helix</keyword>
<keyword evidence="1" id="KW-0175">Coiled coil</keyword>
<feature type="coiled-coil region" evidence="1">
    <location>
        <begin position="1833"/>
        <end position="1867"/>
    </location>
</feature>
<protein>
    <submittedName>
        <fullName evidence="4">Uncharacterized protein</fullName>
    </submittedName>
</protein>
<feature type="compositionally biased region" description="Basic and acidic residues" evidence="2">
    <location>
        <begin position="186"/>
        <end position="203"/>
    </location>
</feature>
<comment type="caution">
    <text evidence="4">The sequence shown here is derived from an EMBL/GenBank/DDBJ whole genome shotgun (WGS) entry which is preliminary data.</text>
</comment>
<keyword evidence="3" id="KW-0472">Membrane</keyword>
<feature type="compositionally biased region" description="Polar residues" evidence="2">
    <location>
        <begin position="393"/>
        <end position="408"/>
    </location>
</feature>
<feature type="coiled-coil region" evidence="1">
    <location>
        <begin position="1442"/>
        <end position="1476"/>
    </location>
</feature>
<sequence>MSCLNPRERKSVLLDGLSDKLAKFLSSSPLALFNIHTILCRRCRRGLSILYRGTPLGCDGDQIFIAAKLAAIAYCLFVLHCTAVFLLDQVLSNFESISRFSSRSGRIDTFGLLPFGAGKKRLEQFRLKKQGKGSSSKQHKQETDIEHGRPMSEVEDASYKGRKSKINAIISDFEAINAKGNMTHTSTDDRGAANARSGDESKGLHELIVEESVGKASPISIERNSANDVGIGFAHTSHTERNTLGQCPVAGEEMPVAGNREFCSTLDSSQMQPPSTGQIRKPLEQDHLDFAGAPALTINVADLIAPDFNRIHNVANAEHRTLEGKNKNTLLSSVEAFQACDKEQSSGLEPLAASIPSYLINDCHDVAVVEMKSEHGDAILASDNAEAVPPDLSYSSPQVLTSSQSTSGRDGGDASRRSWHDVDTCDIEMMTQSSPTATETLEIVGQVASKEEEPCVSESGEGAHSVIVSKPEPMIIFETDVVTTSFSEVDSALASQTACLQNVPDSVDQPSTVKLDVSMVKAFPESSLDHRGLVSSTDHGFEGSEDAVTTPTVENIPELYCKGLPNESVPSDVGEFEGSQIIGGLAVSLEEVPLEPVLDHAKLSPMNDDDGYKGLENTSMNPIVGIPTYSHSEGIVLGLVESRNLENAELDVGLTGVPPESSLDRLSLMNNLLSIDACLDGVPVVQREGTLDLVGPESSEQEGYQNGMPVVQREGMSDLARTESPEQEGLEADKSLDQDGMPVVQREGLPELAGTGSSEQEKADKLLDPFPETNVSTTTNHYDSCTSSGDHLLPNGADWRGVSGMPLDPEHGACGSGYVESSMDTEDNFSPFRSLEVVDAGQTTVEDHIKTDHIAENADFKDHSPPMNSPEEIVVSDASGLTTHYCQNLCGGPLLGSNNGSGIDEDEMDNPPNTASLPSSVVLITAEDVKGFDGSMDEMTLPSSVDFLSQNLEKDENTGPSENLKPALEFRAALIKDKEVAGEVPSESNNGNTVIAPSSRSNSIGEETVDACVDEKHEVTPPSLGAECDLATVEQGEEDVIVDAVRMKLEVDTLSSPCRNEVEQTQSADVCSCQPDLESKLAKPSELSMSLEHVLSAQKTAKLADHMELQESPKRYEAVSLLASPGLCVDEAPVFINQNEASEEVTDPSLLRSLIGDLDLKVDSRRIYPLDTQQVGQEIEASDNSNPPDTSGSLIEGKEGIESNVAIRELQDTLCMKEMELENMIVLMNAQAAKNLEERGMFVTFLMHIMKRLNHFVPQESVVNEYADLQFKLFEVDIAGSTKFEHFIEDFDHWMDKMQEDLKEKRELEATKRLLEATQSIKDIEMKELLKQVEDLSQKCNEVQKDSEEKEQQLKSRTNVLEELLGVKDSDIERLSDVVSELSRKCELTMNEMVKAVEERLDMEGNVKQLEALLIVKDADIGRLSDEVSELSKQCDLTMGELAKALEEKANSNGELKQLEDLLSAKEADLGRMSDSLSELSQKCDLTLAEMCKVLEEKVNLEGELEHFQSLHVERESTIGHLEELALESKIQNLEGLLLGKDTELESFQKLYADERDGHLNMLTQASALTEKVTALLYPSTEAIDGGDVIGTLEILVASLHHQYEATFKENKVLALRAVDSGTAYEAELKTLRALVSEKEVELGHAQETVDLLTNELSMTKEDGERKLQEAEQKALGVRERLSLAVTKGKGLIQQRDNLKQLLAEKTAELETLALSYQQDLHAKIVALNEAESKAKLHSEAGERVEALESELSYIRNSANALRESFLQKDAVLQKIEELLEDASLPVELQIKDTCEKVEWLLEARNQNILTSAEGPSETVATRRSNSFEFAEQASQTEEIEQLNRKCDEYVRKYRAMAEELAMLEQSLLERNMLIQRWEEMLDNVDMPASIRSKEPEDKIQWLGVAVSDAHNSISHLQADMESLQATADTFRNSLQELQEQNALLSGELIAKEDELRSVVLDLEDMTMKFNSLHKPRDEACIPGAATRELELSESSQEESQQQQQQFQIGNLGVFIPEIRMLLGEVMQENEVDKMFADVSESAAFETSVKLLLENSKVWLAGARETKEKICELTMAMRKAEEDGEKQAMSLHEAVSSKTLELNGLNSQLEAFTVKITSLEDEVDQLQKEVNVKTEELSFVRDKLNKCQLEASQGEEKLASVREKLSMAVKKGKSVLQQRDTLKQSLDVKAAELDQLRRDYEAESVAFTKAKQSFKHQLQELEAELTSSRKHATALEKSLQENNKTIQKFAEALDKFATSGAPRSGDLMEKLQWTSQLVLDLQRKAGISEQEAKKSKRATELLALELEEVQGRMDSLADELMHAEKNISLLIEEKKLAEASKAEAGLRLEHAMANVNSLLFELSESKEAGASLEQENSSLKDSLAAQMEEIRFKHTKAEEQLKDLTDLYNKVHALKANGSIFLGRVADEVFKLLEDVKGTRSLIVRISRDLKDQGSVTLPTAPAFEENFPSKWEPELLNKRKATQEWKQGVSTVSIRLLCEEMEVELEHFDTFMKNFVGALNQESTANCQLLSELYNGLGSFTKKMEILKQEADSASSTESFLLQKDEQIRALEEDFKLVAGKVRSCVDEVEGLKKQFGSSISPVEGGLPFSSNESLQNLTLSLVERLSSSVKDLTQSCHQVQVESEKQNEEMRFQLKEAKDVIDAMGQQQQKDKLKLQKCLEEFEGKDDILSRTNEELCSLHDIVATKIQDEKALMEALEKAETKIGQLSARVEELENAKQELEASLGKASNRFYATVNNFNKFQSLSEKLIEEAESLHLLLEDRDAQISLLKDEVSHKASEVTDLQKLVDERTTDLSQVYQQIGGIVNREASNGELLPDLGRRREMLEVLAMSERAGSESLRVQLARKDALLQDIQLRHDDLARKVHVLESSVQESQRLMEERGTAEHMMISVEAEEKGNRGKHATPSVALVSHGRGGRKAVADHSALDVDTESARLLADVDDEDKGHVFKPLTSSRLVPRGTRILVDRLDGFWVSGERLLRRKPGARLAVMLYWLVLNIWMVATLL</sequence>
<feature type="coiled-coil region" evidence="1">
    <location>
        <begin position="2102"/>
        <end position="2238"/>
    </location>
</feature>
<feature type="region of interest" description="Disordered" evidence="2">
    <location>
        <begin position="390"/>
        <end position="418"/>
    </location>
</feature>
<feature type="coiled-coil region" evidence="1">
    <location>
        <begin position="1298"/>
        <end position="1413"/>
    </location>
</feature>
<feature type="transmembrane region" description="Helical" evidence="3">
    <location>
        <begin position="69"/>
        <end position="87"/>
    </location>
</feature>